<dbReference type="Pfam" id="PF00270">
    <property type="entry name" value="DEAD"/>
    <property type="match status" value="1"/>
</dbReference>
<evidence type="ECO:0000259" key="14">
    <source>
        <dbReference type="PROSITE" id="PS50304"/>
    </source>
</evidence>
<evidence type="ECO:0000256" key="7">
    <source>
        <dbReference type="ARBA" id="ARBA00022806"/>
    </source>
</evidence>
<dbReference type="InterPro" id="IPR008978">
    <property type="entry name" value="HSP20-like_chaperone"/>
</dbReference>
<dbReference type="EC" id="3.6.4.13" evidence="1"/>
<keyword evidence="4" id="KW-0547">Nucleotide-binding</keyword>
<dbReference type="CDD" id="cd06463">
    <property type="entry name" value="p23_like"/>
    <property type="match status" value="1"/>
</dbReference>
<evidence type="ECO:0000256" key="3">
    <source>
        <dbReference type="ARBA" id="ARBA00022737"/>
    </source>
</evidence>
<evidence type="ECO:0000259" key="15">
    <source>
        <dbReference type="PROSITE" id="PS51203"/>
    </source>
</evidence>
<evidence type="ECO:0000256" key="10">
    <source>
        <dbReference type="ARBA" id="ARBA00023158"/>
    </source>
</evidence>
<dbReference type="SUPFAM" id="SSF49764">
    <property type="entry name" value="HSP20-like chaperones"/>
    <property type="match status" value="1"/>
</dbReference>
<dbReference type="Gene3D" id="2.30.30.140">
    <property type="match status" value="2"/>
</dbReference>
<evidence type="ECO:0000256" key="8">
    <source>
        <dbReference type="ARBA" id="ARBA00022840"/>
    </source>
</evidence>
<dbReference type="Proteomes" id="UP001187315">
    <property type="component" value="Unassembled WGS sequence"/>
</dbReference>
<keyword evidence="7" id="KW-0347">Helicase</keyword>
<dbReference type="PROSITE" id="PS50304">
    <property type="entry name" value="TUDOR"/>
    <property type="match status" value="1"/>
</dbReference>
<dbReference type="InterPro" id="IPR007052">
    <property type="entry name" value="CS_dom"/>
</dbReference>
<dbReference type="SUPFAM" id="SSF52540">
    <property type="entry name" value="P-loop containing nucleoside triphosphate hydrolases"/>
    <property type="match status" value="2"/>
</dbReference>
<accession>A0AA88MC80</accession>
<evidence type="ECO:0000256" key="13">
    <source>
        <dbReference type="SAM" id="MobiDB-lite"/>
    </source>
</evidence>
<dbReference type="EMBL" id="JAVHJS010000015">
    <property type="protein sequence ID" value="KAK2834813.1"/>
    <property type="molecule type" value="Genomic_DNA"/>
</dbReference>
<keyword evidence="10" id="KW-0943">RNA-mediated gene silencing</keyword>
<reference evidence="16" key="1">
    <citation type="submission" date="2023-08" db="EMBL/GenBank/DDBJ databases">
        <title>Pelteobagrus vachellii genome.</title>
        <authorList>
            <person name="Liu H."/>
        </authorList>
    </citation>
    <scope>NUCLEOTIDE SEQUENCE</scope>
    <source>
        <strain evidence="16">PRFRI_2022a</strain>
        <tissue evidence="16">Muscle</tissue>
    </source>
</reference>
<dbReference type="Gene3D" id="2.40.50.90">
    <property type="match status" value="2"/>
</dbReference>
<dbReference type="SUPFAM" id="SSF63748">
    <property type="entry name" value="Tudor/PWWP/MBT"/>
    <property type="match status" value="2"/>
</dbReference>
<gene>
    <name evidence="16" type="ORF">Q7C36_015514</name>
</gene>
<dbReference type="InterPro" id="IPR027417">
    <property type="entry name" value="P-loop_NTPase"/>
</dbReference>
<keyword evidence="3" id="KW-0677">Repeat</keyword>
<dbReference type="Gene3D" id="2.60.40.790">
    <property type="match status" value="1"/>
</dbReference>
<evidence type="ECO:0000256" key="2">
    <source>
        <dbReference type="ARBA" id="ARBA00022473"/>
    </source>
</evidence>
<proteinExistence type="predicted"/>
<dbReference type="GO" id="GO:0042078">
    <property type="term" value="P:germ-line stem cell division"/>
    <property type="evidence" value="ECO:0007669"/>
    <property type="project" value="TreeGrafter"/>
</dbReference>
<evidence type="ECO:0000256" key="12">
    <source>
        <dbReference type="ARBA" id="ARBA00047984"/>
    </source>
</evidence>
<dbReference type="Pfam" id="PF00567">
    <property type="entry name" value="TUDOR"/>
    <property type="match status" value="2"/>
</dbReference>
<evidence type="ECO:0000256" key="11">
    <source>
        <dbReference type="ARBA" id="ARBA00023254"/>
    </source>
</evidence>
<dbReference type="FunFam" id="3.40.50.300:FF:001416">
    <property type="entry name" value="Tudor domain containing 12"/>
    <property type="match status" value="1"/>
</dbReference>
<dbReference type="Gene3D" id="3.40.50.300">
    <property type="entry name" value="P-loop containing nucleotide triphosphate hydrolases"/>
    <property type="match status" value="2"/>
</dbReference>
<protein>
    <recommendedName>
        <fullName evidence="1">RNA helicase</fullName>
        <ecNumber evidence="1">3.6.4.13</ecNumber>
    </recommendedName>
</protein>
<keyword evidence="9" id="KW-0744">Spermatogenesis</keyword>
<evidence type="ECO:0000313" key="16">
    <source>
        <dbReference type="EMBL" id="KAK2834813.1"/>
    </source>
</evidence>
<dbReference type="PANTHER" id="PTHR22655">
    <property type="entry name" value="ATP-DEPENDENT RNA HELICASE TDRD12-RELATED"/>
    <property type="match status" value="1"/>
</dbReference>
<keyword evidence="6" id="KW-0378">Hydrolase</keyword>
<evidence type="ECO:0000256" key="6">
    <source>
        <dbReference type="ARBA" id="ARBA00022801"/>
    </source>
</evidence>
<dbReference type="SMART" id="SM00333">
    <property type="entry name" value="TUDOR"/>
    <property type="match status" value="2"/>
</dbReference>
<dbReference type="GO" id="GO:0005524">
    <property type="term" value="F:ATP binding"/>
    <property type="evidence" value="ECO:0007669"/>
    <property type="project" value="UniProtKB-KW"/>
</dbReference>
<dbReference type="InterPro" id="IPR011545">
    <property type="entry name" value="DEAD/DEAH_box_helicase_dom"/>
</dbReference>
<name>A0AA88MC80_TACVA</name>
<comment type="catalytic activity">
    <reaction evidence="12">
        <text>ATP + H2O = ADP + phosphate + H(+)</text>
        <dbReference type="Rhea" id="RHEA:13065"/>
        <dbReference type="ChEBI" id="CHEBI:15377"/>
        <dbReference type="ChEBI" id="CHEBI:15378"/>
        <dbReference type="ChEBI" id="CHEBI:30616"/>
        <dbReference type="ChEBI" id="CHEBI:43474"/>
        <dbReference type="ChEBI" id="CHEBI:456216"/>
        <dbReference type="EC" id="3.6.4.13"/>
    </reaction>
</comment>
<dbReference type="InterPro" id="IPR002999">
    <property type="entry name" value="Tudor"/>
</dbReference>
<dbReference type="CDD" id="cd20435">
    <property type="entry name" value="Tudor_TDRD12_rpt2"/>
    <property type="match status" value="1"/>
</dbReference>
<dbReference type="GO" id="GO:0051321">
    <property type="term" value="P:meiotic cell cycle"/>
    <property type="evidence" value="ECO:0007669"/>
    <property type="project" value="UniProtKB-KW"/>
</dbReference>
<dbReference type="GO" id="GO:0007283">
    <property type="term" value="P:spermatogenesis"/>
    <property type="evidence" value="ECO:0007669"/>
    <property type="project" value="UniProtKB-KW"/>
</dbReference>
<evidence type="ECO:0000313" key="17">
    <source>
        <dbReference type="Proteomes" id="UP001187315"/>
    </source>
</evidence>
<feature type="region of interest" description="Disordered" evidence="13">
    <location>
        <begin position="281"/>
        <end position="311"/>
    </location>
</feature>
<keyword evidence="11" id="KW-0469">Meiosis</keyword>
<evidence type="ECO:0000256" key="1">
    <source>
        <dbReference type="ARBA" id="ARBA00012552"/>
    </source>
</evidence>
<dbReference type="PANTHER" id="PTHR22655:SF2">
    <property type="entry name" value="ATP-DEPENDENT RNA HELICASE TDRD12-RELATED"/>
    <property type="match status" value="1"/>
</dbReference>
<keyword evidence="5" id="KW-0221">Differentiation</keyword>
<sequence>MEDEEMLQLAIIKVVDPDCIWGQTRKGPGSSQDYKNLQVKMNLFYHNVNLDVKKVKPSSLEKGQVCVVFWPEKKSWCRAKVESLFLGSGRSQATCFLVDHGEHVVVSTDDVRAPLDKFLQLPFRVLRFRLARIHPMKLKVHIISETAELVPSPQWDSSATKYIHNLLQASTSVEAIPYGTHDDDCTAIELFLTIRNMKICVNDDLVIKRFACSSSEKSLGDPSGFVVPSPVSLSWDIFSSPQHILKTSGFCSLASAPSHLLNWKNERDYFIRQIDHEKSSVKSLVPNGAESAPEEEKSDGQDVCEGCDTSSIPKRTEEGEVKFGDFEESNRENTECALAEQLSENLDLIRFLKFLNPFSNSDLSANRDETDDNQKTSSICDETAEIQNDFSSTSFIPTVQREPALTPETRTKEQVTCARLRQLLNPDPIISDSESLDDNTACCETSQSGVLVHSSVTINPCRSLTQAPITEHFQKYLMRRKYTGPGLAESYCWPSVARGCDTVLISHCGDDPLSYIPPLLAQLQLASLFSALTAHTGPIAVIVCPGWEKVESVLELLKESRAAVNLHPAAVLVGLSENEAKQTKIPNNCQLLVTTPFSLARLLEVQFFYFHRLCHLILDEAHNLFSRAPEQMTAILQHYQKVVSREERTVCAQQLIAVGSHWCQELTTVVRNHMVNPCIIITVPEEAALYGGVQQTILMCLDCNKTSVLLGSLDFSPSVPQKTLFITNSAEEVEHVYKAVSNTAAFALKVHEGLTYQFDAVIEQWRKDIGPGTQVILVTTNDCLKALGIRDATCVLHYGFPSSPKLFGKRMLCMVENFRNLSYKNHSEASSSAVRSVLLLSEQNSRQVSGVLRYLKRTDTPLPPELLQFAHGIQQAKENLKADRGLCSYLKSLGFCRDITSCPDRHTINKILDCPQHPDSGTVLVLPLYIKTANVYYGRIVDQKENSYEKLVAEMKSHYAKERLCAKEVVEGGFYGVQEEDEYHRVCVTKVPEKGDRLFNSVTARFVDVGHTQEVKSHQLLQLPSQFHSLPGQAVEVILCRTQPIDGEMDWNPKVTRAISQKIKGKIHHAKVVMCLGNTVWVDPMVCMTRMPGMKIFINEYNVHAEIVATGMGTANPQHLELLRSLCQRDEASDVALLSDSNGCESEMSSLERTVQAAAEALASRVKAESCEPFQNTSQITEPNRGQSKVSLKAWLDAEHGVKSAESVAQNWTPALSNNTDEDNHRIKDEVLLSGHTQNIVVPKSLQPQIKWFEEEQSVTLKIKLNNPMMQKCEFFSDRVIYSAYVNSRHYCVSLELHGDISTEQCTWKMECSEPVIKLVKKEKGEWKSLLKYKSAFVSYDFDHIGDEEISPSNGCWFVGSTGEEGCYRDSERESESD</sequence>
<dbReference type="GO" id="GO:0003724">
    <property type="term" value="F:RNA helicase activity"/>
    <property type="evidence" value="ECO:0007669"/>
    <property type="project" value="UniProtKB-EC"/>
</dbReference>
<organism evidence="16 17">
    <name type="scientific">Tachysurus vachellii</name>
    <name type="common">Darkbarbel catfish</name>
    <name type="synonym">Pelteobagrus vachellii</name>
    <dbReference type="NCBI Taxonomy" id="175792"/>
    <lineage>
        <taxon>Eukaryota</taxon>
        <taxon>Metazoa</taxon>
        <taxon>Chordata</taxon>
        <taxon>Craniata</taxon>
        <taxon>Vertebrata</taxon>
        <taxon>Euteleostomi</taxon>
        <taxon>Actinopterygii</taxon>
        <taxon>Neopterygii</taxon>
        <taxon>Teleostei</taxon>
        <taxon>Ostariophysi</taxon>
        <taxon>Siluriformes</taxon>
        <taxon>Bagridae</taxon>
        <taxon>Tachysurus</taxon>
    </lineage>
</organism>
<keyword evidence="17" id="KW-1185">Reference proteome</keyword>
<evidence type="ECO:0000256" key="5">
    <source>
        <dbReference type="ARBA" id="ARBA00022782"/>
    </source>
</evidence>
<dbReference type="PROSITE" id="PS51203">
    <property type="entry name" value="CS"/>
    <property type="match status" value="1"/>
</dbReference>
<dbReference type="InterPro" id="IPR035437">
    <property type="entry name" value="SNase_OB-fold_sf"/>
</dbReference>
<keyword evidence="8" id="KW-0067">ATP-binding</keyword>
<keyword evidence="2" id="KW-0217">Developmental protein</keyword>
<feature type="domain" description="Tudor" evidence="14">
    <location>
        <begin position="59"/>
        <end position="121"/>
    </location>
</feature>
<dbReference type="Pfam" id="PF04969">
    <property type="entry name" value="CS"/>
    <property type="match status" value="1"/>
</dbReference>
<feature type="domain" description="CS" evidence="15">
    <location>
        <begin position="1245"/>
        <end position="1331"/>
    </location>
</feature>
<comment type="caution">
    <text evidence="16">The sequence shown here is derived from an EMBL/GenBank/DDBJ whole genome shotgun (WGS) entry which is preliminary data.</text>
</comment>
<dbReference type="GO" id="GO:0003676">
    <property type="term" value="F:nucleic acid binding"/>
    <property type="evidence" value="ECO:0007669"/>
    <property type="project" value="InterPro"/>
</dbReference>
<dbReference type="GO" id="GO:0016787">
    <property type="term" value="F:hydrolase activity"/>
    <property type="evidence" value="ECO:0007669"/>
    <property type="project" value="UniProtKB-KW"/>
</dbReference>
<evidence type="ECO:0000256" key="4">
    <source>
        <dbReference type="ARBA" id="ARBA00022741"/>
    </source>
</evidence>
<dbReference type="GO" id="GO:0031047">
    <property type="term" value="P:regulatory ncRNA-mediated gene silencing"/>
    <property type="evidence" value="ECO:0007669"/>
    <property type="project" value="UniProtKB-KW"/>
</dbReference>
<evidence type="ECO:0000256" key="9">
    <source>
        <dbReference type="ARBA" id="ARBA00022871"/>
    </source>
</evidence>